<keyword evidence="3" id="KW-1185">Reference proteome</keyword>
<evidence type="ECO:0000313" key="3">
    <source>
        <dbReference type="Proteomes" id="UP000094769"/>
    </source>
</evidence>
<organism evidence="2 3">
    <name type="scientific">Candidatus Thiodiazotropha endolucinida</name>
    <dbReference type="NCBI Taxonomy" id="1655433"/>
    <lineage>
        <taxon>Bacteria</taxon>
        <taxon>Pseudomonadati</taxon>
        <taxon>Pseudomonadota</taxon>
        <taxon>Gammaproteobacteria</taxon>
        <taxon>Chromatiales</taxon>
        <taxon>Sedimenticolaceae</taxon>
        <taxon>Candidatus Thiodiazotropha</taxon>
    </lineage>
</organism>
<evidence type="ECO:0000313" key="2">
    <source>
        <dbReference type="EMBL" id="ODJ88903.1"/>
    </source>
</evidence>
<dbReference type="EMBL" id="MARB01000004">
    <property type="protein sequence ID" value="ODJ88903.1"/>
    <property type="molecule type" value="Genomic_DNA"/>
</dbReference>
<dbReference type="InterPro" id="IPR021327">
    <property type="entry name" value="DUF2934"/>
</dbReference>
<accession>A0A7Z1AGT0</accession>
<proteinExistence type="predicted"/>
<dbReference type="AlphaFoldDB" id="A0A7Z1AGT0"/>
<dbReference type="Pfam" id="PF11154">
    <property type="entry name" value="DUF2934"/>
    <property type="match status" value="1"/>
</dbReference>
<name>A0A7Z1AGT0_9GAMM</name>
<feature type="region of interest" description="Disordered" evidence="1">
    <location>
        <begin position="1"/>
        <end position="51"/>
    </location>
</feature>
<dbReference type="Proteomes" id="UP000094769">
    <property type="component" value="Unassembled WGS sequence"/>
</dbReference>
<evidence type="ECO:0000256" key="1">
    <source>
        <dbReference type="SAM" id="MobiDB-lite"/>
    </source>
</evidence>
<comment type="caution">
    <text evidence="2">The sequence shown here is derived from an EMBL/GenBank/DDBJ whole genome shotgun (WGS) entry which is preliminary data.</text>
</comment>
<sequence>MASKQDSNTKKSTTTKKTKAKVSKKKVTKKKAISKKRVAKKTMTKRSARASISPRERYEMIATMAYYRAEQRNFEPGHDVEDWLECESIIDSMLGK</sequence>
<feature type="compositionally biased region" description="Basic residues" evidence="1">
    <location>
        <begin position="13"/>
        <end position="48"/>
    </location>
</feature>
<protein>
    <submittedName>
        <fullName evidence="2">Uncharacterized protein</fullName>
    </submittedName>
</protein>
<gene>
    <name evidence="2" type="ORF">CODIS_10010</name>
</gene>
<reference evidence="2 3" key="1">
    <citation type="submission" date="2016-06" db="EMBL/GenBank/DDBJ databases">
        <title>Genome sequence of endosymbiont of Candidatus Endolucinida thiodiazotropha.</title>
        <authorList>
            <person name="Poehlein A."/>
            <person name="Koenig S."/>
            <person name="Heiden S.E."/>
            <person name="Thuermer A."/>
            <person name="Voget S."/>
            <person name="Daniel R."/>
            <person name="Markert S."/>
            <person name="Gros O."/>
            <person name="Schweder T."/>
        </authorList>
    </citation>
    <scope>NUCLEOTIDE SEQUENCE [LARGE SCALE GENOMIC DNA]</scope>
    <source>
        <strain evidence="2 3">COS</strain>
    </source>
</reference>
<dbReference type="RefSeq" id="WP_069121748.1">
    <property type="nucleotide sequence ID" value="NZ_MARB01000004.1"/>
</dbReference>